<feature type="region of interest" description="Disordered" evidence="1">
    <location>
        <begin position="352"/>
        <end position="444"/>
    </location>
</feature>
<feature type="domain" description="Sorting nexin C-terminal" evidence="3">
    <location>
        <begin position="514"/>
        <end position="630"/>
    </location>
</feature>
<protein>
    <submittedName>
        <fullName evidence="4">PX domain protein</fullName>
    </submittedName>
</protein>
<dbReference type="VEuPathDB" id="FungiDB:ACLA_079460"/>
<feature type="region of interest" description="Disordered" evidence="1">
    <location>
        <begin position="130"/>
        <end position="164"/>
    </location>
</feature>
<dbReference type="CDD" id="cd06093">
    <property type="entry name" value="PX_domain"/>
    <property type="match status" value="1"/>
</dbReference>
<evidence type="ECO:0000259" key="2">
    <source>
        <dbReference type="Pfam" id="PF00787"/>
    </source>
</evidence>
<dbReference type="InterPro" id="IPR036871">
    <property type="entry name" value="PX_dom_sf"/>
</dbReference>
<dbReference type="Proteomes" id="UP000006701">
    <property type="component" value="Unassembled WGS sequence"/>
</dbReference>
<dbReference type="RefSeq" id="XP_001267688.1">
    <property type="nucleotide sequence ID" value="XM_001267687.1"/>
</dbReference>
<dbReference type="Pfam" id="PF08628">
    <property type="entry name" value="Nexin_C"/>
    <property type="match status" value="1"/>
</dbReference>
<dbReference type="KEGG" id="act:ACLA_079460"/>
<feature type="domain" description="PX" evidence="2">
    <location>
        <begin position="208"/>
        <end position="283"/>
    </location>
</feature>
<evidence type="ECO:0000313" key="5">
    <source>
        <dbReference type="Proteomes" id="UP000006701"/>
    </source>
</evidence>
<dbReference type="EMBL" id="DS027060">
    <property type="protein sequence ID" value="EAW06262.1"/>
    <property type="molecule type" value="Genomic_DNA"/>
</dbReference>
<proteinExistence type="predicted"/>
<feature type="compositionally biased region" description="Polar residues" evidence="1">
    <location>
        <begin position="429"/>
        <end position="443"/>
    </location>
</feature>
<feature type="compositionally biased region" description="Basic and acidic residues" evidence="1">
    <location>
        <begin position="372"/>
        <end position="395"/>
    </location>
</feature>
<dbReference type="PANTHER" id="PTHR22775">
    <property type="entry name" value="SORTING NEXIN"/>
    <property type="match status" value="1"/>
</dbReference>
<evidence type="ECO:0000259" key="3">
    <source>
        <dbReference type="Pfam" id="PF08628"/>
    </source>
</evidence>
<evidence type="ECO:0000313" key="4">
    <source>
        <dbReference type="EMBL" id="EAW06262.1"/>
    </source>
</evidence>
<feature type="compositionally biased region" description="Polar residues" evidence="1">
    <location>
        <begin position="15"/>
        <end position="37"/>
    </location>
</feature>
<dbReference type="OMA" id="HETIHTI"/>
<dbReference type="Pfam" id="PF00787">
    <property type="entry name" value="PX"/>
    <property type="match status" value="1"/>
</dbReference>
<dbReference type="GO" id="GO:0035091">
    <property type="term" value="F:phosphatidylinositol binding"/>
    <property type="evidence" value="ECO:0007669"/>
    <property type="project" value="InterPro"/>
</dbReference>
<feature type="compositionally biased region" description="Basic and acidic residues" evidence="1">
    <location>
        <begin position="413"/>
        <end position="425"/>
    </location>
</feature>
<dbReference type="InterPro" id="IPR013937">
    <property type="entry name" value="Sorting_nexin_C"/>
</dbReference>
<dbReference type="AlphaFoldDB" id="A1CSH5"/>
<feature type="compositionally biased region" description="Basic and acidic residues" evidence="1">
    <location>
        <begin position="39"/>
        <end position="50"/>
    </location>
</feature>
<dbReference type="OrthoDB" id="41200at2759"/>
<reference evidence="4 5" key="1">
    <citation type="journal article" date="2008" name="PLoS Genet.">
        <title>Genomic islands in the pathogenic filamentous fungus Aspergillus fumigatus.</title>
        <authorList>
            <person name="Fedorova N.D."/>
            <person name="Khaldi N."/>
            <person name="Joardar V.S."/>
            <person name="Maiti R."/>
            <person name="Amedeo P."/>
            <person name="Anderson M.J."/>
            <person name="Crabtree J."/>
            <person name="Silva J.C."/>
            <person name="Badger J.H."/>
            <person name="Albarraq A."/>
            <person name="Angiuoli S."/>
            <person name="Bussey H."/>
            <person name="Bowyer P."/>
            <person name="Cotty P.J."/>
            <person name="Dyer P.S."/>
            <person name="Egan A."/>
            <person name="Galens K."/>
            <person name="Fraser-Liggett C.M."/>
            <person name="Haas B.J."/>
            <person name="Inman J.M."/>
            <person name="Kent R."/>
            <person name="Lemieux S."/>
            <person name="Malavazi I."/>
            <person name="Orvis J."/>
            <person name="Roemer T."/>
            <person name="Ronning C.M."/>
            <person name="Sundaram J.P."/>
            <person name="Sutton G."/>
            <person name="Turner G."/>
            <person name="Venter J.C."/>
            <person name="White O.R."/>
            <person name="Whitty B.R."/>
            <person name="Youngman P."/>
            <person name="Wolfe K.H."/>
            <person name="Goldman G.H."/>
            <person name="Wortman J.R."/>
            <person name="Jiang B."/>
            <person name="Denning D.W."/>
            <person name="Nierman W.C."/>
        </authorList>
    </citation>
    <scope>NUCLEOTIDE SEQUENCE [LARGE SCALE GENOMIC DNA]</scope>
    <source>
        <strain evidence="5">ATCC 1007 / CBS 513.65 / DSM 816 / NCTC 3887 / NRRL 1</strain>
    </source>
</reference>
<feature type="region of interest" description="Disordered" evidence="1">
    <location>
        <begin position="1"/>
        <end position="52"/>
    </location>
</feature>
<sequence length="650" mass="70853">MSAIDAGVEGAREQSVATSKTLTDDSNLDSVTIQDSSSEIDHHSRSEDQKISFTQKNTALGAEALRVNAAALISQKHVSEGSSHRSSQSYLFLSNQPTAYLNTEDRDRDIIGSASLQSTDLARTSTECEAITTSSEPGHLVQVSTPSTSDSASSPTIAHSSASTKTLHAASVSIDDSSEQDERTSFRSKPTSDYLIQIEPASIRCTGWMVLRSYVDFESLHETIHTISRLNNIQNFIDAHPVLPTWKGQTKQDLVCDLQKYLQDALKHEALANSQRMKRFLEKTERFGPDSRDTSTKSGFPYATQAAFENVGKGVLGVLSNAPRGVAEGGKAVFGGVTGVFGGSGKKALLNEDKDSHGFSASDIPTIENAGEQERSNDGNDFTNLRKRECNERTRFPTVPGTGKTSSFSDMGCSDKDLIEPDKDGALYNNASRGETHTMSKSAPTDYLSGPPLTGLNESDKADLDLTVKREQTIPHSRGFRREQESAFTQEETQIAVELIFAVINELYSLSSAWNFRRTLLNAAKSYILRPGNPTLGMINSVIQESMLEANTSDEAIAFHLTRLRENALPTEEERGSWPQSPSATEKARLRDTAKRLLITKGLPQALTGVMGAAASREALEKVFECLQVEMISRGFVFSVLLQALRAATF</sequence>
<name>A1CSH5_ASPCL</name>
<dbReference type="InterPro" id="IPR001683">
    <property type="entry name" value="PX_dom"/>
</dbReference>
<organism evidence="4 5">
    <name type="scientific">Aspergillus clavatus (strain ATCC 1007 / CBS 513.65 / DSM 816 / NCTC 3887 / NRRL 1 / QM 1276 / 107)</name>
    <dbReference type="NCBI Taxonomy" id="344612"/>
    <lineage>
        <taxon>Eukaryota</taxon>
        <taxon>Fungi</taxon>
        <taxon>Dikarya</taxon>
        <taxon>Ascomycota</taxon>
        <taxon>Pezizomycotina</taxon>
        <taxon>Eurotiomycetes</taxon>
        <taxon>Eurotiomycetidae</taxon>
        <taxon>Eurotiales</taxon>
        <taxon>Aspergillaceae</taxon>
        <taxon>Aspergillus</taxon>
        <taxon>Aspergillus subgen. Fumigati</taxon>
    </lineage>
</organism>
<keyword evidence="5" id="KW-1185">Reference proteome</keyword>
<dbReference type="PANTHER" id="PTHR22775:SF47">
    <property type="entry name" value="MEIOTICALLY UP-REGULATED GENE 122 PROTEIN"/>
    <property type="match status" value="1"/>
</dbReference>
<feature type="compositionally biased region" description="Low complexity" evidence="1">
    <location>
        <begin position="144"/>
        <end position="156"/>
    </location>
</feature>
<dbReference type="SUPFAM" id="SSF64268">
    <property type="entry name" value="PX domain"/>
    <property type="match status" value="1"/>
</dbReference>
<evidence type="ECO:0000256" key="1">
    <source>
        <dbReference type="SAM" id="MobiDB-lite"/>
    </source>
</evidence>
<accession>A1CSH5</accession>
<dbReference type="eggNOG" id="ENOG502RM76">
    <property type="taxonomic scope" value="Eukaryota"/>
</dbReference>
<dbReference type="HOGENOM" id="CLU_007315_0_0_1"/>
<dbReference type="GeneID" id="4700005"/>
<gene>
    <name evidence="4" type="ORF">ACLA_079460</name>
</gene>
<dbReference type="Gene3D" id="3.30.1520.10">
    <property type="entry name" value="Phox-like domain"/>
    <property type="match status" value="1"/>
</dbReference>